<dbReference type="OrthoDB" id="5182530at2"/>
<dbReference type="RefSeq" id="WP_091763908.1">
    <property type="nucleotide sequence ID" value="NZ_FNBT01000001.1"/>
</dbReference>
<dbReference type="EMBL" id="FNBT01000001">
    <property type="protein sequence ID" value="SDF07061.1"/>
    <property type="molecule type" value="Genomic_DNA"/>
</dbReference>
<name>A0A1G7I2U1_9ACTN</name>
<evidence type="ECO:0008006" key="3">
    <source>
        <dbReference type="Google" id="ProtNLM"/>
    </source>
</evidence>
<organism evidence="1 2">
    <name type="scientific">Blastococcus aurantiacus</name>
    <dbReference type="NCBI Taxonomy" id="1550231"/>
    <lineage>
        <taxon>Bacteria</taxon>
        <taxon>Bacillati</taxon>
        <taxon>Actinomycetota</taxon>
        <taxon>Actinomycetes</taxon>
        <taxon>Geodermatophilales</taxon>
        <taxon>Geodermatophilaceae</taxon>
        <taxon>Blastococcus</taxon>
    </lineage>
</organism>
<gene>
    <name evidence="1" type="ORF">SAMN05660662_0974</name>
</gene>
<dbReference type="STRING" id="1550231.SAMN05660662_0974"/>
<dbReference type="AlphaFoldDB" id="A0A1G7I2U1"/>
<sequence length="207" mass="23312">MYARTTTITADPMRLDDGMADVRDTVLPAVAEMDGYTGMSMLCDRDSGRCIVTTGWRDEDSMAASRDRVMAMREHAAERFRSRDTQVQEWEIAMMHRLHSATDDSCARVLWSRTDPTMLDETLDAFRSQIIPRMDDVAGFCSLSLLVDRRTGIGSLTTVYTDRAAMDASRDLISGMRDEFVAQRGVMVTEEAELDVVMHSLRVPELV</sequence>
<evidence type="ECO:0000313" key="2">
    <source>
        <dbReference type="Proteomes" id="UP000199406"/>
    </source>
</evidence>
<keyword evidence="2" id="KW-1185">Reference proteome</keyword>
<reference evidence="2" key="1">
    <citation type="submission" date="2016-10" db="EMBL/GenBank/DDBJ databases">
        <authorList>
            <person name="Varghese N."/>
            <person name="Submissions S."/>
        </authorList>
    </citation>
    <scope>NUCLEOTIDE SEQUENCE [LARGE SCALE GENOMIC DNA]</scope>
    <source>
        <strain evidence="2">DSM 44268</strain>
    </source>
</reference>
<proteinExistence type="predicted"/>
<dbReference type="Proteomes" id="UP000199406">
    <property type="component" value="Unassembled WGS sequence"/>
</dbReference>
<accession>A0A1G7I2U1</accession>
<protein>
    <recommendedName>
        <fullName evidence="3">Antibiotic biosynthesis monooxygenase</fullName>
    </recommendedName>
</protein>
<dbReference type="InterPro" id="IPR011008">
    <property type="entry name" value="Dimeric_a/b-barrel"/>
</dbReference>
<evidence type="ECO:0000313" key="1">
    <source>
        <dbReference type="EMBL" id="SDF07061.1"/>
    </source>
</evidence>
<dbReference type="SUPFAM" id="SSF54909">
    <property type="entry name" value="Dimeric alpha+beta barrel"/>
    <property type="match status" value="1"/>
</dbReference>